<evidence type="ECO:0000313" key="2">
    <source>
        <dbReference type="Proteomes" id="UP000183413"/>
    </source>
</evidence>
<dbReference type="Proteomes" id="UP000183413">
    <property type="component" value="Unassembled WGS sequence"/>
</dbReference>
<reference evidence="1 2" key="1">
    <citation type="submission" date="2016-10" db="EMBL/GenBank/DDBJ databases">
        <authorList>
            <person name="de Groot N.N."/>
        </authorList>
    </citation>
    <scope>NUCLEOTIDE SEQUENCE [LARGE SCALE GENOMIC DNA]</scope>
    <source>
        <strain evidence="1 2">DSM 43067</strain>
    </source>
</reference>
<dbReference type="InterPro" id="IPR017850">
    <property type="entry name" value="Alkaline_phosphatase_core_sf"/>
</dbReference>
<dbReference type="InParanoid" id="A0A1I5LCX0"/>
<organism evidence="1 2">
    <name type="scientific">Actinomadura madurae</name>
    <dbReference type="NCBI Taxonomy" id="1993"/>
    <lineage>
        <taxon>Bacteria</taxon>
        <taxon>Bacillati</taxon>
        <taxon>Actinomycetota</taxon>
        <taxon>Actinomycetes</taxon>
        <taxon>Streptosporangiales</taxon>
        <taxon>Thermomonosporaceae</taxon>
        <taxon>Actinomadura</taxon>
    </lineage>
</organism>
<dbReference type="EMBL" id="FOVH01000010">
    <property type="protein sequence ID" value="SFO95042.1"/>
    <property type="molecule type" value="Genomic_DNA"/>
</dbReference>
<proteinExistence type="predicted"/>
<evidence type="ECO:0000313" key="1">
    <source>
        <dbReference type="EMBL" id="SFO95042.1"/>
    </source>
</evidence>
<sequence>MESFGHRAYREGEWKLVFAPEVSGGTGEYALYDLATDPGETKDVAAEHPDVVERLAAKWHRYAEANGVVAVDFDVVNADAPRSSALLHVVDWGE</sequence>
<accession>A0A1I5LCX0</accession>
<name>A0A1I5LCX0_9ACTN</name>
<dbReference type="RefSeq" id="WP_143118611.1">
    <property type="nucleotide sequence ID" value="NZ_FOVH01000010.1"/>
</dbReference>
<dbReference type="Gene3D" id="3.30.1120.10">
    <property type="match status" value="1"/>
</dbReference>
<dbReference type="SUPFAM" id="SSF53649">
    <property type="entry name" value="Alkaline phosphatase-like"/>
    <property type="match status" value="1"/>
</dbReference>
<dbReference type="STRING" id="1993.SAMN04489713_110338"/>
<dbReference type="AlphaFoldDB" id="A0A1I5LCX0"/>
<protein>
    <submittedName>
        <fullName evidence="1">Arylsulfatase</fullName>
    </submittedName>
</protein>
<gene>
    <name evidence="1" type="ORF">SAMN04489713_110338</name>
</gene>
<keyword evidence="2" id="KW-1185">Reference proteome</keyword>